<feature type="transmembrane region" description="Helical" evidence="1">
    <location>
        <begin position="75"/>
        <end position="93"/>
    </location>
</feature>
<dbReference type="Pfam" id="PF04982">
    <property type="entry name" value="TM_HPP"/>
    <property type="match status" value="1"/>
</dbReference>
<keyword evidence="1" id="KW-0812">Transmembrane</keyword>
<evidence type="ECO:0000313" key="4">
    <source>
        <dbReference type="Proteomes" id="UP001224516"/>
    </source>
</evidence>
<comment type="caution">
    <text evidence="3">The sequence shown here is derived from an EMBL/GenBank/DDBJ whole genome shotgun (WGS) entry which is preliminary data.</text>
</comment>
<dbReference type="InterPro" id="IPR058581">
    <property type="entry name" value="TM_HPP"/>
</dbReference>
<dbReference type="RefSeq" id="WP_307910343.1">
    <property type="nucleotide sequence ID" value="NZ_JAVFJF020000007.1"/>
</dbReference>
<evidence type="ECO:0000256" key="1">
    <source>
        <dbReference type="SAM" id="Phobius"/>
    </source>
</evidence>
<gene>
    <name evidence="3" type="ORF">QCL97_005240</name>
</gene>
<keyword evidence="4" id="KW-1185">Reference proteome</keyword>
<dbReference type="PANTHER" id="PTHR33741:SF5">
    <property type="entry name" value="TRANSMEMBRANE PROTEIN DDB_G0269096-RELATED"/>
    <property type="match status" value="1"/>
</dbReference>
<proteinExistence type="predicted"/>
<dbReference type="PANTHER" id="PTHR33741">
    <property type="entry name" value="TRANSMEMBRANE PROTEIN DDB_G0269096-RELATED"/>
    <property type="match status" value="1"/>
</dbReference>
<name>A0ABU8UZW7_9NEIS</name>
<protein>
    <submittedName>
        <fullName evidence="3">HPP family protein</fullName>
    </submittedName>
</protein>
<evidence type="ECO:0000313" key="3">
    <source>
        <dbReference type="EMBL" id="MEJ8674123.1"/>
    </source>
</evidence>
<evidence type="ECO:0000259" key="2">
    <source>
        <dbReference type="Pfam" id="PF04982"/>
    </source>
</evidence>
<organism evidence="3 4">
    <name type="scientific">Chromobacterium amazonense</name>
    <dbReference type="NCBI Taxonomy" id="1382803"/>
    <lineage>
        <taxon>Bacteria</taxon>
        <taxon>Pseudomonadati</taxon>
        <taxon>Pseudomonadota</taxon>
        <taxon>Betaproteobacteria</taxon>
        <taxon>Neisseriales</taxon>
        <taxon>Chromobacteriaceae</taxon>
        <taxon>Chromobacterium</taxon>
    </lineage>
</organism>
<feature type="transmembrane region" description="Helical" evidence="1">
    <location>
        <begin position="21"/>
        <end position="40"/>
    </location>
</feature>
<reference evidence="3 4" key="1">
    <citation type="submission" date="2023-12" db="EMBL/GenBank/DDBJ databases">
        <title>Evaluation and characterization of a potential secondary metabolite violacein from indigenous Chromobacterium amazonense SAM215.</title>
        <authorList>
            <person name="Tarafdar M.R."/>
            <person name="Abedin S.M."/>
            <person name="Atiqua A."/>
            <person name="Saha A."/>
            <person name="Khan S.N."/>
        </authorList>
    </citation>
    <scope>NUCLEOTIDE SEQUENCE [LARGE SCALE GENOMIC DNA]</scope>
    <source>
        <strain evidence="3 4">SAM215</strain>
    </source>
</reference>
<accession>A0ABU8UZW7</accession>
<dbReference type="EMBL" id="JAVFJF020000007">
    <property type="protein sequence ID" value="MEJ8674123.1"/>
    <property type="molecule type" value="Genomic_DNA"/>
</dbReference>
<sequence length="170" mass="17820">MKRILNKVRGSGALPARPNRWQIVAGLIGGSVGIGLIAVLAHVQNLPLLMAPFGATCVLLFAAPDTPLAQPRNVIGGHLVSSLVGLLFLKYVGVGPLEMGLAVGLAIALMQATRTLHAPAGADPLVVLMSGKAGWSFLFAPVFASAVILVLVAIVVNNVGQNKQWPRYWF</sequence>
<keyword evidence="1" id="KW-1133">Transmembrane helix</keyword>
<feature type="transmembrane region" description="Helical" evidence="1">
    <location>
        <begin position="133"/>
        <end position="156"/>
    </location>
</feature>
<dbReference type="Proteomes" id="UP001224516">
    <property type="component" value="Unassembled WGS sequence"/>
</dbReference>
<feature type="domain" description="HPP transmembrane region" evidence="2">
    <location>
        <begin position="16"/>
        <end position="166"/>
    </location>
</feature>
<dbReference type="InterPro" id="IPR007065">
    <property type="entry name" value="HPP"/>
</dbReference>
<keyword evidence="1" id="KW-0472">Membrane</keyword>